<dbReference type="SUPFAM" id="SSF48371">
    <property type="entry name" value="ARM repeat"/>
    <property type="match status" value="1"/>
</dbReference>
<dbReference type="EMBL" id="CAJNJQ010000908">
    <property type="protein sequence ID" value="CAE7107862.1"/>
    <property type="molecule type" value="Genomic_DNA"/>
</dbReference>
<dbReference type="InterPro" id="IPR016024">
    <property type="entry name" value="ARM-type_fold"/>
</dbReference>
<protein>
    <submittedName>
        <fullName evidence="1">Uncharacterized protein</fullName>
    </submittedName>
</protein>
<sequence>MDSQVEIDEEQAQAVETGLSRLAFSGDLVVAAYGIISLSSWYTSTSRSNQTRDEWKKVLHQLIRLLSPPEDASDESHRHTLSQYPYHDVLIDLAQTLAVEVSHWRWELSKQEMVELLELLVSLYCEPLIEGPARGGMSAALAVLALLFNDYPEITPQELEASGTHATEGYLQEAIDLYQKKTKTYNEQHGDFHKHTSKPQRAKRRPWRAQSTAILCAMNRGYLERYSEELMLFGLAGLLDSFAEVQLGEAGATHPIAQLVAAQLIRIPITQSQTTTLPWVLPSTFDLRLYTVDVITRIVSPSPLGDQRTQLCDEDKAALLQYLSERSIWAEFGHQIIMPMIKLLNCANTKLQTQCLVALREYCLGISTFDDESESYPNPIDWRFIFSFDIPYQLVKIVEGASNNELESRAVDALDSIVQIIPNADEEAIRIIRNMLKRLILDGLFETFAIKIVCKAGDSSFGFLRKQMVALPEILKIGNQADVQIFQYLQDFCRSHNKESGFLALLLFELRSKVDVENPA</sequence>
<proteinExistence type="predicted"/>
<gene>
    <name evidence="1" type="ORF">RDB_LOCUS45851</name>
</gene>
<accession>A0A8H3DY62</accession>
<evidence type="ECO:0000313" key="2">
    <source>
        <dbReference type="Proteomes" id="UP000663827"/>
    </source>
</evidence>
<dbReference type="Proteomes" id="UP000663827">
    <property type="component" value="Unassembled WGS sequence"/>
</dbReference>
<reference evidence="1" key="1">
    <citation type="submission" date="2021-01" db="EMBL/GenBank/DDBJ databases">
        <authorList>
            <person name="Kaushik A."/>
        </authorList>
    </citation>
    <scope>NUCLEOTIDE SEQUENCE</scope>
    <source>
        <strain evidence="1">AG5</strain>
    </source>
</reference>
<organism evidence="1 2">
    <name type="scientific">Rhizoctonia solani</name>
    <dbReference type="NCBI Taxonomy" id="456999"/>
    <lineage>
        <taxon>Eukaryota</taxon>
        <taxon>Fungi</taxon>
        <taxon>Dikarya</taxon>
        <taxon>Basidiomycota</taxon>
        <taxon>Agaricomycotina</taxon>
        <taxon>Agaricomycetes</taxon>
        <taxon>Cantharellales</taxon>
        <taxon>Ceratobasidiaceae</taxon>
        <taxon>Rhizoctonia</taxon>
    </lineage>
</organism>
<name>A0A8H3DY62_9AGAM</name>
<comment type="caution">
    <text evidence="1">The sequence shown here is derived from an EMBL/GenBank/DDBJ whole genome shotgun (WGS) entry which is preliminary data.</text>
</comment>
<evidence type="ECO:0000313" key="1">
    <source>
        <dbReference type="EMBL" id="CAE7107862.1"/>
    </source>
</evidence>
<dbReference type="AlphaFoldDB" id="A0A8H3DY62"/>